<dbReference type="Proteomes" id="UP000181901">
    <property type="component" value="Unassembled WGS sequence"/>
</dbReference>
<keyword evidence="1" id="KW-1133">Transmembrane helix</keyword>
<comment type="caution">
    <text evidence="2">The sequence shown here is derived from an EMBL/GenBank/DDBJ whole genome shotgun (WGS) entry which is preliminary data.</text>
</comment>
<name>A0A1J5N232_9BACT</name>
<proteinExistence type="predicted"/>
<feature type="transmembrane region" description="Helical" evidence="1">
    <location>
        <begin position="38"/>
        <end position="56"/>
    </location>
</feature>
<dbReference type="EMBL" id="LKAQ01000004">
    <property type="protein sequence ID" value="OIQ49683.1"/>
    <property type="molecule type" value="Genomic_DNA"/>
</dbReference>
<gene>
    <name evidence="2" type="ORF">BerOc1_01608</name>
</gene>
<keyword evidence="3" id="KW-1185">Reference proteome</keyword>
<evidence type="ECO:0000313" key="2">
    <source>
        <dbReference type="EMBL" id="OIQ49683.1"/>
    </source>
</evidence>
<reference evidence="2 3" key="1">
    <citation type="submission" date="2015-09" db="EMBL/GenBank/DDBJ databases">
        <title>Genome of Desulfovibrio dechloracetivorans BerOc1, a mercury methylating strain isolated from highly hydrocarbons and metals contaminated coastal sediments.</title>
        <authorList>
            <person name="Goni Urriza M."/>
            <person name="Gassie C."/>
            <person name="Bouchez O."/>
            <person name="Klopp C."/>
            <person name="Ranchou-Peyruse A."/>
            <person name="Remy G."/>
        </authorList>
    </citation>
    <scope>NUCLEOTIDE SEQUENCE [LARGE SCALE GENOMIC DNA]</scope>
    <source>
        <strain evidence="2 3">BerOc1</strain>
    </source>
</reference>
<dbReference type="RefSeq" id="WP_071545177.1">
    <property type="nucleotide sequence ID" value="NZ_LKAQ01000004.1"/>
</dbReference>
<organism evidence="2 3">
    <name type="scientific">Pseudodesulfovibrio hydrargyri</name>
    <dbReference type="NCBI Taxonomy" id="2125990"/>
    <lineage>
        <taxon>Bacteria</taxon>
        <taxon>Pseudomonadati</taxon>
        <taxon>Thermodesulfobacteriota</taxon>
        <taxon>Desulfovibrionia</taxon>
        <taxon>Desulfovibrionales</taxon>
        <taxon>Desulfovibrionaceae</taxon>
    </lineage>
</organism>
<feature type="transmembrane region" description="Helical" evidence="1">
    <location>
        <begin position="92"/>
        <end position="112"/>
    </location>
</feature>
<evidence type="ECO:0000313" key="3">
    <source>
        <dbReference type="Proteomes" id="UP000181901"/>
    </source>
</evidence>
<feature type="transmembrane region" description="Helical" evidence="1">
    <location>
        <begin position="63"/>
        <end position="86"/>
    </location>
</feature>
<protein>
    <submittedName>
        <fullName evidence="2">Uncharacterized protein</fullName>
    </submittedName>
</protein>
<sequence length="117" mass="12274">MRALFAFLFTRKHALVGFLLLKTIAVIVNGLVQGSAEVWGIGILALAVYAVIARFAQAGRAISIWAVTLLMLYEAAGGLLLAWSSLTSAPGMALIGLVVALYLVVGALAVFASRREG</sequence>
<evidence type="ECO:0000256" key="1">
    <source>
        <dbReference type="SAM" id="Phobius"/>
    </source>
</evidence>
<accession>A0A1J5N232</accession>
<dbReference type="OrthoDB" id="5465391at2"/>
<dbReference type="AlphaFoldDB" id="A0A1J5N232"/>
<keyword evidence="1" id="KW-0472">Membrane</keyword>
<feature type="transmembrane region" description="Helical" evidence="1">
    <location>
        <begin position="12"/>
        <end position="32"/>
    </location>
</feature>
<keyword evidence="1" id="KW-0812">Transmembrane</keyword>